<comment type="similarity">
    <text evidence="2 8">Belongs to the class-V pyridoxal-phosphate-dependent aminotransferase family. Csd subfamily.</text>
</comment>
<keyword evidence="4 8" id="KW-0808">Transferase</keyword>
<dbReference type="NCBIfam" id="TIGR01979">
    <property type="entry name" value="sufS"/>
    <property type="match status" value="1"/>
</dbReference>
<accession>A0A2M7EBD6</accession>
<dbReference type="InterPro" id="IPR010970">
    <property type="entry name" value="Cys_dSase_SufS"/>
</dbReference>
<dbReference type="InterPro" id="IPR015421">
    <property type="entry name" value="PyrdxlP-dep_Trfase_major"/>
</dbReference>
<evidence type="ECO:0000256" key="3">
    <source>
        <dbReference type="ARBA" id="ARBA00012239"/>
    </source>
</evidence>
<evidence type="ECO:0000256" key="4">
    <source>
        <dbReference type="ARBA" id="ARBA00022679"/>
    </source>
</evidence>
<dbReference type="SUPFAM" id="SSF53383">
    <property type="entry name" value="PLP-dependent transferases"/>
    <property type="match status" value="1"/>
</dbReference>
<reference evidence="11" key="1">
    <citation type="submission" date="2017-09" db="EMBL/GenBank/DDBJ databases">
        <title>Depth-based differentiation of microbial function through sediment-hosted aquifers and enrichment of novel symbionts in the deep terrestrial subsurface.</title>
        <authorList>
            <person name="Probst A.J."/>
            <person name="Ladd B."/>
            <person name="Jarett J.K."/>
            <person name="Geller-Mcgrath D.E."/>
            <person name="Sieber C.M.K."/>
            <person name="Emerson J.B."/>
            <person name="Anantharaman K."/>
            <person name="Thomas B.C."/>
            <person name="Malmstrom R."/>
            <person name="Stieglmeier M."/>
            <person name="Klingl A."/>
            <person name="Woyke T."/>
            <person name="Ryan C.M."/>
            <person name="Banfield J.F."/>
        </authorList>
    </citation>
    <scope>NUCLEOTIDE SEQUENCE [LARGE SCALE GENOMIC DNA]</scope>
</reference>
<evidence type="ECO:0000256" key="5">
    <source>
        <dbReference type="ARBA" id="ARBA00022898"/>
    </source>
</evidence>
<comment type="function">
    <text evidence="8">Catalyzes the removal of elemental sulfur and selenium atoms from L-cysteine, L-cystine, L-selenocysteine, and L-selenocystine to produce L-alanine.</text>
</comment>
<keyword evidence="5 8" id="KW-0663">Pyridoxal phosphate</keyword>
<name>A0A2M7EBD6_9BACT</name>
<gene>
    <name evidence="10" type="ORF">COS09_01500</name>
</gene>
<comment type="caution">
    <text evidence="10">The sequence shown here is derived from an EMBL/GenBank/DDBJ whole genome shotgun (WGS) entry which is preliminary data.</text>
</comment>
<comment type="catalytic activity">
    <reaction evidence="6 8">
        <text>(sulfur carrier)-H + L-cysteine = (sulfur carrier)-SH + L-alanine</text>
        <dbReference type="Rhea" id="RHEA:43892"/>
        <dbReference type="Rhea" id="RHEA-COMP:14737"/>
        <dbReference type="Rhea" id="RHEA-COMP:14739"/>
        <dbReference type="ChEBI" id="CHEBI:29917"/>
        <dbReference type="ChEBI" id="CHEBI:35235"/>
        <dbReference type="ChEBI" id="CHEBI:57972"/>
        <dbReference type="ChEBI" id="CHEBI:64428"/>
        <dbReference type="EC" id="2.8.1.7"/>
    </reaction>
</comment>
<dbReference type="Gene3D" id="3.90.1150.10">
    <property type="entry name" value="Aspartate Aminotransferase, domain 1"/>
    <property type="match status" value="1"/>
</dbReference>
<evidence type="ECO:0000313" key="10">
    <source>
        <dbReference type="EMBL" id="PIV65070.1"/>
    </source>
</evidence>
<dbReference type="PANTHER" id="PTHR43586:SF8">
    <property type="entry name" value="CYSTEINE DESULFURASE 1, CHLOROPLASTIC"/>
    <property type="match status" value="1"/>
</dbReference>
<dbReference type="PIRSF" id="PIRSF005572">
    <property type="entry name" value="NifS"/>
    <property type="match status" value="1"/>
</dbReference>
<dbReference type="EMBL" id="PETJ01000038">
    <property type="protein sequence ID" value="PIV65070.1"/>
    <property type="molecule type" value="Genomic_DNA"/>
</dbReference>
<evidence type="ECO:0000259" key="9">
    <source>
        <dbReference type="Pfam" id="PF00266"/>
    </source>
</evidence>
<evidence type="ECO:0000256" key="1">
    <source>
        <dbReference type="ARBA" id="ARBA00001933"/>
    </source>
</evidence>
<dbReference type="Gene3D" id="3.40.640.10">
    <property type="entry name" value="Type I PLP-dependent aspartate aminotransferase-like (Major domain)"/>
    <property type="match status" value="1"/>
</dbReference>
<sequence>MSETKKSHKILDFDVIKIRNDFPVLNQKIYGKPLIYFDNAATTQKPRVVIDVINKLLSEHNSNVHRGVHYLSDQMTEMYESARKKVQNFLNAKHAHEIIFTKGVTDSINAVAFSFGELLVKENDEIIISEMEHHSNIVPWQMLCKRKGAGLRVIPFNDRGELLLDEYKKLINSKTKLVAIVHASNSLGTVNPVKKIVAIAHENNIPVLIDGAQAIQHESVNVQDMDCDFYAFSGHKIYGPTGTGILYGKERWLREMPPYQGGGDMIEQVTFEHTTYDDLPAKFEAGTPNYIGAIGLGVVLDYLTNIGLDNIKNYEKKLLNYGMAKLTVINGLKLYGTARNKTCIFSFLLDDIHSYDVGMFLDRMGIAVRTGHFCTQPLWDHYKVEGAVRASLAFYNTFEEIDSLCEALKEIQKMFS</sequence>
<comment type="cofactor">
    <cofactor evidence="1 7">
        <name>pyridoxal 5'-phosphate</name>
        <dbReference type="ChEBI" id="CHEBI:597326"/>
    </cofactor>
</comment>
<dbReference type="InterPro" id="IPR015424">
    <property type="entry name" value="PyrdxlP-dep_Trfase"/>
</dbReference>
<evidence type="ECO:0000256" key="8">
    <source>
        <dbReference type="RuleBase" id="RU004506"/>
    </source>
</evidence>
<dbReference type="GO" id="GO:0006534">
    <property type="term" value="P:cysteine metabolic process"/>
    <property type="evidence" value="ECO:0007669"/>
    <property type="project" value="UniProtKB-UniRule"/>
</dbReference>
<evidence type="ECO:0000256" key="7">
    <source>
        <dbReference type="RuleBase" id="RU004504"/>
    </source>
</evidence>
<dbReference type="InterPro" id="IPR015422">
    <property type="entry name" value="PyrdxlP-dep_Trfase_small"/>
</dbReference>
<evidence type="ECO:0000313" key="11">
    <source>
        <dbReference type="Proteomes" id="UP000230766"/>
    </source>
</evidence>
<dbReference type="CDD" id="cd06453">
    <property type="entry name" value="SufS_like"/>
    <property type="match status" value="1"/>
</dbReference>
<dbReference type="Pfam" id="PF00266">
    <property type="entry name" value="Aminotran_5"/>
    <property type="match status" value="1"/>
</dbReference>
<organism evidence="10 11">
    <name type="scientific">Candidatus Nealsonbacteria bacterium CG01_land_8_20_14_3_00_12</name>
    <dbReference type="NCBI Taxonomy" id="1974697"/>
    <lineage>
        <taxon>Bacteria</taxon>
        <taxon>Candidatus Nealsoniibacteriota</taxon>
    </lineage>
</organism>
<evidence type="ECO:0000256" key="2">
    <source>
        <dbReference type="ARBA" id="ARBA00010447"/>
    </source>
</evidence>
<dbReference type="GO" id="GO:0031071">
    <property type="term" value="F:cysteine desulfurase activity"/>
    <property type="evidence" value="ECO:0007669"/>
    <property type="project" value="UniProtKB-UniRule"/>
</dbReference>
<dbReference type="EC" id="2.8.1.7" evidence="3 8"/>
<dbReference type="InterPro" id="IPR016454">
    <property type="entry name" value="Cysteine_dSase"/>
</dbReference>
<protein>
    <recommendedName>
        <fullName evidence="3 8">Cysteine desulfurase</fullName>
        <ecNumber evidence="3 8">2.8.1.7</ecNumber>
    </recommendedName>
</protein>
<proteinExistence type="inferred from homology"/>
<dbReference type="AlphaFoldDB" id="A0A2M7EBD6"/>
<dbReference type="InterPro" id="IPR000192">
    <property type="entry name" value="Aminotrans_V_dom"/>
</dbReference>
<feature type="domain" description="Aminotransferase class V" evidence="9">
    <location>
        <begin position="35"/>
        <end position="404"/>
    </location>
</feature>
<evidence type="ECO:0000256" key="6">
    <source>
        <dbReference type="ARBA" id="ARBA00050776"/>
    </source>
</evidence>
<dbReference type="Proteomes" id="UP000230766">
    <property type="component" value="Unassembled WGS sequence"/>
</dbReference>
<dbReference type="InterPro" id="IPR020578">
    <property type="entry name" value="Aminotrans_V_PyrdxlP_BS"/>
</dbReference>
<dbReference type="GO" id="GO:0030170">
    <property type="term" value="F:pyridoxal phosphate binding"/>
    <property type="evidence" value="ECO:0007669"/>
    <property type="project" value="UniProtKB-UniRule"/>
</dbReference>
<dbReference type="PANTHER" id="PTHR43586">
    <property type="entry name" value="CYSTEINE DESULFURASE"/>
    <property type="match status" value="1"/>
</dbReference>
<dbReference type="PROSITE" id="PS00595">
    <property type="entry name" value="AA_TRANSFER_CLASS_5"/>
    <property type="match status" value="1"/>
</dbReference>